<feature type="transmembrane region" description="Helical" evidence="6">
    <location>
        <begin position="353"/>
        <end position="375"/>
    </location>
</feature>
<keyword evidence="3 6" id="KW-0812">Transmembrane</keyword>
<dbReference type="EMBL" id="BOPF01000010">
    <property type="protein sequence ID" value="GIJ46355.1"/>
    <property type="molecule type" value="Genomic_DNA"/>
</dbReference>
<dbReference type="PANTHER" id="PTHR34820:SF4">
    <property type="entry name" value="INNER MEMBRANE PROTEIN YEBZ"/>
    <property type="match status" value="1"/>
</dbReference>
<feature type="transmembrane region" description="Helical" evidence="6">
    <location>
        <begin position="243"/>
        <end position="263"/>
    </location>
</feature>
<sequence length="554" mass="56892">MAERSSVALITPAAGRPAERPRRRWPLVAAAVALALAVVTAVVWRENRRLAEVAPALGMEPGAVPWLLPAAALLSDLLVVVIAGQLLAAGFLRPLTRRAMRVAFVVAVAWVVTVAVRIVLTASEVFGRPTVDARAVEYFLVELPSGRALLLSLALAVAVAVGCFLARTPNGAAFVLALALVAVMPPVTAGHASTGGSHQVVVSALVLHVAAAVLWVGGLAAVLLGPRAPAGELATAVRRFSHLALVCCGVTLLTGLVGAAARLAQWSDLYTSAYGLVVTAKAAAILLLAGLGQRHRRVSLPRLAAGSSWAFARLATVELLVMAATIGLAAGLARTPPPNDFGVALVETPATPLLRWIPEPIFLTAAAVAIAAYLTAARRLPWPRARLASWVAGWLLLVVAASSPLAAAGPALGAGSGASTVQHFAVAILVPALVVSGRPRVLALTADGVPERLTALLESPGLRLLTRPAVIVPLYALSLYGVVLSATYDWNARSHGLHLLVYACVVATGIGTTTVIAEYAHRAGSLPRHALTAVLVAVAALQVAFVTALSSTGG</sequence>
<evidence type="ECO:0000256" key="1">
    <source>
        <dbReference type="ARBA" id="ARBA00004651"/>
    </source>
</evidence>
<dbReference type="PANTHER" id="PTHR34820">
    <property type="entry name" value="INNER MEMBRANE PROTEIN YEBZ"/>
    <property type="match status" value="1"/>
</dbReference>
<evidence type="ECO:0000259" key="7">
    <source>
        <dbReference type="Pfam" id="PF05425"/>
    </source>
</evidence>
<evidence type="ECO:0000256" key="2">
    <source>
        <dbReference type="ARBA" id="ARBA00022475"/>
    </source>
</evidence>
<dbReference type="Pfam" id="PF09678">
    <property type="entry name" value="Caa3_CtaG"/>
    <property type="match status" value="1"/>
</dbReference>
<evidence type="ECO:0000256" key="4">
    <source>
        <dbReference type="ARBA" id="ARBA00022989"/>
    </source>
</evidence>
<feature type="transmembrane region" description="Helical" evidence="6">
    <location>
        <begin position="531"/>
        <end position="551"/>
    </location>
</feature>
<dbReference type="InterPro" id="IPR008457">
    <property type="entry name" value="Cu-R_CopD_dom"/>
</dbReference>
<feature type="transmembrane region" description="Helical" evidence="6">
    <location>
        <begin position="64"/>
        <end position="87"/>
    </location>
</feature>
<evidence type="ECO:0000256" key="5">
    <source>
        <dbReference type="ARBA" id="ARBA00023136"/>
    </source>
</evidence>
<feature type="transmembrane region" description="Helical" evidence="6">
    <location>
        <begin position="310"/>
        <end position="333"/>
    </location>
</feature>
<feature type="transmembrane region" description="Helical" evidence="6">
    <location>
        <begin position="200"/>
        <end position="223"/>
    </location>
</feature>
<name>A0A8J3YLX5_9ACTN</name>
<organism evidence="8 9">
    <name type="scientific">Virgisporangium aliadipatigenens</name>
    <dbReference type="NCBI Taxonomy" id="741659"/>
    <lineage>
        <taxon>Bacteria</taxon>
        <taxon>Bacillati</taxon>
        <taxon>Actinomycetota</taxon>
        <taxon>Actinomycetes</taxon>
        <taxon>Micromonosporales</taxon>
        <taxon>Micromonosporaceae</taxon>
        <taxon>Virgisporangium</taxon>
    </lineage>
</organism>
<feature type="transmembrane region" description="Helical" evidence="6">
    <location>
        <begin position="25"/>
        <end position="44"/>
    </location>
</feature>
<evidence type="ECO:0000256" key="6">
    <source>
        <dbReference type="SAM" id="Phobius"/>
    </source>
</evidence>
<feature type="transmembrane region" description="Helical" evidence="6">
    <location>
        <begin position="500"/>
        <end position="519"/>
    </location>
</feature>
<dbReference type="GO" id="GO:0005886">
    <property type="term" value="C:plasma membrane"/>
    <property type="evidence" value="ECO:0007669"/>
    <property type="project" value="UniProtKB-SubCell"/>
</dbReference>
<feature type="transmembrane region" description="Helical" evidence="6">
    <location>
        <begin position="99"/>
        <end position="120"/>
    </location>
</feature>
<keyword evidence="4 6" id="KW-1133">Transmembrane helix</keyword>
<protein>
    <recommendedName>
        <fullName evidence="7">Copper resistance protein D domain-containing protein</fullName>
    </recommendedName>
</protein>
<evidence type="ECO:0000313" key="9">
    <source>
        <dbReference type="Proteomes" id="UP000619260"/>
    </source>
</evidence>
<dbReference type="RefSeq" id="WP_203899893.1">
    <property type="nucleotide sequence ID" value="NZ_BOPF01000010.1"/>
</dbReference>
<keyword evidence="5 6" id="KW-0472">Membrane</keyword>
<proteinExistence type="predicted"/>
<evidence type="ECO:0000256" key="3">
    <source>
        <dbReference type="ARBA" id="ARBA00022692"/>
    </source>
</evidence>
<feature type="transmembrane region" description="Helical" evidence="6">
    <location>
        <begin position="173"/>
        <end position="194"/>
    </location>
</feature>
<accession>A0A8J3YLX5</accession>
<feature type="transmembrane region" description="Helical" evidence="6">
    <location>
        <begin position="387"/>
        <end position="408"/>
    </location>
</feature>
<evidence type="ECO:0000313" key="8">
    <source>
        <dbReference type="EMBL" id="GIJ46355.1"/>
    </source>
</evidence>
<feature type="domain" description="Copper resistance protein D" evidence="7">
    <location>
        <begin position="235"/>
        <end position="332"/>
    </location>
</feature>
<comment type="caution">
    <text evidence="8">The sequence shown here is derived from an EMBL/GenBank/DDBJ whole genome shotgun (WGS) entry which is preliminary data.</text>
</comment>
<reference evidence="8" key="1">
    <citation type="submission" date="2021-01" db="EMBL/GenBank/DDBJ databases">
        <title>Whole genome shotgun sequence of Virgisporangium aliadipatigenens NBRC 105644.</title>
        <authorList>
            <person name="Komaki H."/>
            <person name="Tamura T."/>
        </authorList>
    </citation>
    <scope>NUCLEOTIDE SEQUENCE</scope>
    <source>
        <strain evidence="8">NBRC 105644</strain>
    </source>
</reference>
<dbReference type="Pfam" id="PF05425">
    <property type="entry name" value="CopD"/>
    <property type="match status" value="1"/>
</dbReference>
<feature type="transmembrane region" description="Helical" evidence="6">
    <location>
        <begin position="148"/>
        <end position="166"/>
    </location>
</feature>
<gene>
    <name evidence="8" type="ORF">Val02_32410</name>
</gene>
<feature type="transmembrane region" description="Helical" evidence="6">
    <location>
        <begin position="269"/>
        <end position="289"/>
    </location>
</feature>
<dbReference type="InterPro" id="IPR019108">
    <property type="entry name" value="Caa3_assmbl_CtaG-rel"/>
</dbReference>
<feature type="transmembrane region" description="Helical" evidence="6">
    <location>
        <begin position="469"/>
        <end position="488"/>
    </location>
</feature>
<comment type="subcellular location">
    <subcellularLocation>
        <location evidence="1">Cell membrane</location>
        <topology evidence="1">Multi-pass membrane protein</topology>
    </subcellularLocation>
</comment>
<dbReference type="InterPro" id="IPR032694">
    <property type="entry name" value="CopC/D"/>
</dbReference>
<keyword evidence="9" id="KW-1185">Reference proteome</keyword>
<dbReference type="AlphaFoldDB" id="A0A8J3YLX5"/>
<dbReference type="Proteomes" id="UP000619260">
    <property type="component" value="Unassembled WGS sequence"/>
</dbReference>
<keyword evidence="2" id="KW-1003">Cell membrane</keyword>
<dbReference type="GO" id="GO:0006825">
    <property type="term" value="P:copper ion transport"/>
    <property type="evidence" value="ECO:0007669"/>
    <property type="project" value="InterPro"/>
</dbReference>